<name>A0A9P3LC10_9APHY</name>
<dbReference type="CDD" id="cd06184">
    <property type="entry name" value="flavohem_like_fad_nad_binding"/>
    <property type="match status" value="1"/>
</dbReference>
<dbReference type="NCBIfam" id="NF009805">
    <property type="entry name" value="PRK13289.1"/>
    <property type="match status" value="1"/>
</dbReference>
<dbReference type="GO" id="GO:0009636">
    <property type="term" value="P:response to toxic substance"/>
    <property type="evidence" value="ECO:0007669"/>
    <property type="project" value="UniProtKB-KW"/>
</dbReference>
<dbReference type="GO" id="GO:0019825">
    <property type="term" value="F:oxygen binding"/>
    <property type="evidence" value="ECO:0007669"/>
    <property type="project" value="InterPro"/>
</dbReference>
<dbReference type="InterPro" id="IPR001433">
    <property type="entry name" value="OxRdtase_FAD/NAD-bd"/>
</dbReference>
<comment type="cofactor">
    <cofactor evidence="1">
        <name>heme b</name>
        <dbReference type="ChEBI" id="CHEBI:60344"/>
    </cofactor>
</comment>
<comment type="catalytic activity">
    <reaction evidence="15">
        <text>2 nitric oxide + NADPH + 2 O2 = 2 nitrate + NADP(+) + H(+)</text>
        <dbReference type="Rhea" id="RHEA:19465"/>
        <dbReference type="ChEBI" id="CHEBI:15378"/>
        <dbReference type="ChEBI" id="CHEBI:15379"/>
        <dbReference type="ChEBI" id="CHEBI:16480"/>
        <dbReference type="ChEBI" id="CHEBI:17632"/>
        <dbReference type="ChEBI" id="CHEBI:57783"/>
        <dbReference type="ChEBI" id="CHEBI:58349"/>
        <dbReference type="EC" id="1.14.12.17"/>
    </reaction>
</comment>
<dbReference type="PANTHER" id="PTHR43396">
    <property type="entry name" value="FLAVOHEMOPROTEIN"/>
    <property type="match status" value="1"/>
</dbReference>
<evidence type="ECO:0000259" key="18">
    <source>
        <dbReference type="PROSITE" id="PS51384"/>
    </source>
</evidence>
<dbReference type="InterPro" id="IPR012292">
    <property type="entry name" value="Globin/Proto"/>
</dbReference>
<keyword evidence="6" id="KW-0349">Heme</keyword>
<comment type="cofactor">
    <cofactor evidence="2">
        <name>FAD</name>
        <dbReference type="ChEBI" id="CHEBI:57692"/>
    </cofactor>
</comment>
<dbReference type="Gene3D" id="3.40.50.80">
    <property type="entry name" value="Nucleotide-binding domain of ferredoxin-NADP reductase (FNR) module"/>
    <property type="match status" value="1"/>
</dbReference>
<dbReference type="Gene3D" id="2.40.30.10">
    <property type="entry name" value="Translation factors"/>
    <property type="match status" value="1"/>
</dbReference>
<evidence type="ECO:0000256" key="9">
    <source>
        <dbReference type="ARBA" id="ARBA00022827"/>
    </source>
</evidence>
<evidence type="ECO:0000256" key="5">
    <source>
        <dbReference type="ARBA" id="ARBA00022575"/>
    </source>
</evidence>
<dbReference type="Proteomes" id="UP000703269">
    <property type="component" value="Unassembled WGS sequence"/>
</dbReference>
<dbReference type="GO" id="GO:0046210">
    <property type="term" value="P:nitric oxide catabolic process"/>
    <property type="evidence" value="ECO:0007669"/>
    <property type="project" value="TreeGrafter"/>
</dbReference>
<dbReference type="OrthoDB" id="436496at2759"/>
<dbReference type="FunFam" id="2.40.30.10:FF:000034">
    <property type="entry name" value="Flavohemoprotein"/>
    <property type="match status" value="1"/>
</dbReference>
<keyword evidence="12" id="KW-0408">Iron</keyword>
<dbReference type="FunFam" id="1.10.490.10:FF:000003">
    <property type="entry name" value="Flavohemoprotein"/>
    <property type="match status" value="1"/>
</dbReference>
<dbReference type="PROSITE" id="PS51384">
    <property type="entry name" value="FAD_FR"/>
    <property type="match status" value="1"/>
</dbReference>
<dbReference type="EC" id="1.14.12.17" evidence="4"/>
<dbReference type="Gene3D" id="1.10.490.10">
    <property type="entry name" value="Globins"/>
    <property type="match status" value="1"/>
</dbReference>
<evidence type="ECO:0000256" key="7">
    <source>
        <dbReference type="ARBA" id="ARBA00022630"/>
    </source>
</evidence>
<dbReference type="PROSITE" id="PS01033">
    <property type="entry name" value="GLOBIN"/>
    <property type="match status" value="1"/>
</dbReference>
<sequence>MAAPQAEAPGAGLPNPGLTEAQKKLVKSTAPVLEQHGGAITKLFYKQMLEHYPELRNVFNHSKQQRGDQAEALARAVYAYAAYIDDLTPILPVVERICNKHASLHITPEQYTIVGTELLAAITQVLGADVFKGELYDAWYAAYWQLAHILFNREAELYRASAWEGFKEFVVEKRVSEADDVTSFYFAPKDGKPLPAHRPGQYICVQKFIQELGFNQSRQYSLSDAPHTEHFRISVKRDRGVRATDPATGAVDASQAGQLGWMSNFLHDKVQAGDTVEVSAPFGDFFLDDSSAPVVLVSAGVGVTPLAAMLHTLLEAPAPRPVSWVQVVRSHAAHPLADEVQRLLALRPEGVRRAVFYSAPAAGDLQGAQYDFAGRFELARVPADVLRLDEPAAHYYVCGPEAFMATVIRDLKARGVGTDRLHAEVFGQGAVPL</sequence>
<keyword evidence="20" id="KW-1185">Reference proteome</keyword>
<gene>
    <name evidence="19" type="ORF">PsYK624_051710</name>
</gene>
<comment type="caution">
    <text evidence="19">The sequence shown here is derived from an EMBL/GenBank/DDBJ whole genome shotgun (WGS) entry which is preliminary data.</text>
</comment>
<keyword evidence="8" id="KW-0479">Metal-binding</keyword>
<dbReference type="Pfam" id="PF00042">
    <property type="entry name" value="Globin"/>
    <property type="match status" value="1"/>
</dbReference>
<evidence type="ECO:0000259" key="17">
    <source>
        <dbReference type="PROSITE" id="PS01033"/>
    </source>
</evidence>
<dbReference type="CDD" id="cd08922">
    <property type="entry name" value="FHb-globin"/>
    <property type="match status" value="1"/>
</dbReference>
<feature type="domain" description="FAD-binding FR-type" evidence="18">
    <location>
        <begin position="164"/>
        <end position="288"/>
    </location>
</feature>
<evidence type="ECO:0000313" key="20">
    <source>
        <dbReference type="Proteomes" id="UP000703269"/>
    </source>
</evidence>
<evidence type="ECO:0000256" key="15">
    <source>
        <dbReference type="ARBA" id="ARBA00049433"/>
    </source>
</evidence>
<dbReference type="FunFam" id="3.40.50.80:FF:000010">
    <property type="entry name" value="Flavohemoprotein"/>
    <property type="match status" value="1"/>
</dbReference>
<keyword evidence="11" id="KW-0560">Oxidoreductase</keyword>
<evidence type="ECO:0000256" key="13">
    <source>
        <dbReference type="ARBA" id="ARBA00023027"/>
    </source>
</evidence>
<dbReference type="GO" id="GO:0071949">
    <property type="term" value="F:FAD binding"/>
    <property type="evidence" value="ECO:0007669"/>
    <property type="project" value="TreeGrafter"/>
</dbReference>
<comment type="catalytic activity">
    <reaction evidence="14">
        <text>2 nitric oxide + NADH + 2 O2 = 2 nitrate + NAD(+) + H(+)</text>
        <dbReference type="Rhea" id="RHEA:19469"/>
        <dbReference type="ChEBI" id="CHEBI:15378"/>
        <dbReference type="ChEBI" id="CHEBI:15379"/>
        <dbReference type="ChEBI" id="CHEBI:16480"/>
        <dbReference type="ChEBI" id="CHEBI:17632"/>
        <dbReference type="ChEBI" id="CHEBI:57540"/>
        <dbReference type="ChEBI" id="CHEBI:57945"/>
        <dbReference type="EC" id="1.14.12.17"/>
    </reaction>
</comment>
<evidence type="ECO:0000256" key="8">
    <source>
        <dbReference type="ARBA" id="ARBA00022723"/>
    </source>
</evidence>
<dbReference type="SUPFAM" id="SSF52343">
    <property type="entry name" value="Ferredoxin reductase-like, C-terminal NADP-linked domain"/>
    <property type="match status" value="1"/>
</dbReference>
<dbReference type="AlphaFoldDB" id="A0A9P3LC10"/>
<dbReference type="GO" id="GO:0020037">
    <property type="term" value="F:heme binding"/>
    <property type="evidence" value="ECO:0007669"/>
    <property type="project" value="InterPro"/>
</dbReference>
<proteinExistence type="inferred from homology"/>
<accession>A0A9P3LC10</accession>
<dbReference type="PANTHER" id="PTHR43396:SF3">
    <property type="entry name" value="FLAVOHEMOPROTEIN"/>
    <property type="match status" value="1"/>
</dbReference>
<comment type="similarity">
    <text evidence="3">In the C-terminal section; belongs to the flavoprotein pyridine nucleotide cytochrome reductase family.</text>
</comment>
<reference evidence="19 20" key="1">
    <citation type="submission" date="2021-08" db="EMBL/GenBank/DDBJ databases">
        <title>Draft Genome Sequence of Phanerochaete sordida strain YK-624.</title>
        <authorList>
            <person name="Mori T."/>
            <person name="Dohra H."/>
            <person name="Suzuki T."/>
            <person name="Kawagishi H."/>
            <person name="Hirai H."/>
        </authorList>
    </citation>
    <scope>NUCLEOTIDE SEQUENCE [LARGE SCALE GENOMIC DNA]</scope>
    <source>
        <strain evidence="19 20">YK-624</strain>
    </source>
</reference>
<keyword evidence="9" id="KW-0274">FAD</keyword>
<dbReference type="InterPro" id="IPR008333">
    <property type="entry name" value="Cbr1-like_FAD-bd_dom"/>
</dbReference>
<evidence type="ECO:0000256" key="16">
    <source>
        <dbReference type="ARBA" id="ARBA00056398"/>
    </source>
</evidence>
<keyword evidence="5" id="KW-0216">Detoxification</keyword>
<evidence type="ECO:0000256" key="1">
    <source>
        <dbReference type="ARBA" id="ARBA00001970"/>
    </source>
</evidence>
<protein>
    <recommendedName>
        <fullName evidence="4">nitric oxide dioxygenase</fullName>
        <ecNumber evidence="4">1.14.12.17</ecNumber>
    </recommendedName>
</protein>
<evidence type="ECO:0000256" key="11">
    <source>
        <dbReference type="ARBA" id="ARBA00023002"/>
    </source>
</evidence>
<organism evidence="19 20">
    <name type="scientific">Phanerochaete sordida</name>
    <dbReference type="NCBI Taxonomy" id="48140"/>
    <lineage>
        <taxon>Eukaryota</taxon>
        <taxon>Fungi</taxon>
        <taxon>Dikarya</taxon>
        <taxon>Basidiomycota</taxon>
        <taxon>Agaricomycotina</taxon>
        <taxon>Agaricomycetes</taxon>
        <taxon>Polyporales</taxon>
        <taxon>Phanerochaetaceae</taxon>
        <taxon>Phanerochaete</taxon>
    </lineage>
</organism>
<dbReference type="Pfam" id="PF00970">
    <property type="entry name" value="FAD_binding_6"/>
    <property type="match status" value="1"/>
</dbReference>
<evidence type="ECO:0000256" key="10">
    <source>
        <dbReference type="ARBA" id="ARBA00022857"/>
    </source>
</evidence>
<dbReference type="GO" id="GO:0046872">
    <property type="term" value="F:metal ion binding"/>
    <property type="evidence" value="ECO:0007669"/>
    <property type="project" value="UniProtKB-KW"/>
</dbReference>
<evidence type="ECO:0000256" key="12">
    <source>
        <dbReference type="ARBA" id="ARBA00023004"/>
    </source>
</evidence>
<dbReference type="EMBL" id="BPQB01000011">
    <property type="protein sequence ID" value="GJE89079.1"/>
    <property type="molecule type" value="Genomic_DNA"/>
</dbReference>
<dbReference type="InterPro" id="IPR000971">
    <property type="entry name" value="Globin"/>
</dbReference>
<keyword evidence="13" id="KW-0520">NAD</keyword>
<evidence type="ECO:0000256" key="2">
    <source>
        <dbReference type="ARBA" id="ARBA00001974"/>
    </source>
</evidence>
<dbReference type="GO" id="GO:0071500">
    <property type="term" value="P:cellular response to nitrosative stress"/>
    <property type="evidence" value="ECO:0007669"/>
    <property type="project" value="TreeGrafter"/>
</dbReference>
<keyword evidence="7" id="KW-0285">Flavoprotein</keyword>
<evidence type="ECO:0000256" key="6">
    <source>
        <dbReference type="ARBA" id="ARBA00022617"/>
    </source>
</evidence>
<dbReference type="InterPro" id="IPR017927">
    <property type="entry name" value="FAD-bd_FR_type"/>
</dbReference>
<comment type="function">
    <text evidence="16">In the presence of oxygen and NADH, it has NADH oxidase activity, which leads to the generation of superoxide and H(2)O(2). Under anaerobic conditions, it also exhibits nitric oxide reductase and FAD reductase activities. However, all these reactions are much lower than NOD activity.</text>
</comment>
<dbReference type="InterPro" id="IPR017938">
    <property type="entry name" value="Riboflavin_synthase-like_b-brl"/>
</dbReference>
<dbReference type="SUPFAM" id="SSF63380">
    <property type="entry name" value="Riboflavin synthase domain-like"/>
    <property type="match status" value="1"/>
</dbReference>
<dbReference type="GO" id="GO:0008941">
    <property type="term" value="F:nitric oxide dioxygenase NAD(P)H activity"/>
    <property type="evidence" value="ECO:0007669"/>
    <property type="project" value="UniProtKB-EC"/>
</dbReference>
<dbReference type="Pfam" id="PF00175">
    <property type="entry name" value="NAD_binding_1"/>
    <property type="match status" value="1"/>
</dbReference>
<evidence type="ECO:0000256" key="14">
    <source>
        <dbReference type="ARBA" id="ARBA00048649"/>
    </source>
</evidence>
<evidence type="ECO:0000256" key="4">
    <source>
        <dbReference type="ARBA" id="ARBA00012229"/>
    </source>
</evidence>
<evidence type="ECO:0000256" key="3">
    <source>
        <dbReference type="ARBA" id="ARBA00006401"/>
    </source>
</evidence>
<evidence type="ECO:0000313" key="19">
    <source>
        <dbReference type="EMBL" id="GJE89079.1"/>
    </source>
</evidence>
<dbReference type="InterPro" id="IPR009050">
    <property type="entry name" value="Globin-like_sf"/>
</dbReference>
<dbReference type="SUPFAM" id="SSF46458">
    <property type="entry name" value="Globin-like"/>
    <property type="match status" value="1"/>
</dbReference>
<keyword evidence="10" id="KW-0521">NADP</keyword>
<feature type="domain" description="Globin" evidence="17">
    <location>
        <begin position="17"/>
        <end position="155"/>
    </location>
</feature>
<dbReference type="InterPro" id="IPR039261">
    <property type="entry name" value="FNR_nucleotide-bd"/>
</dbReference>